<dbReference type="PANTHER" id="PTHR30290:SF10">
    <property type="entry name" value="PERIPLASMIC OLIGOPEPTIDE-BINDING PROTEIN-RELATED"/>
    <property type="match status" value="1"/>
</dbReference>
<evidence type="ECO:0000256" key="4">
    <source>
        <dbReference type="ARBA" id="ARBA00022729"/>
    </source>
</evidence>
<comment type="similarity">
    <text evidence="2">Belongs to the bacterial solute-binding protein 5 family.</text>
</comment>
<organism evidence="7 8">
    <name type="scientific">Pseudokineococcus marinus</name>
    <dbReference type="NCBI Taxonomy" id="351215"/>
    <lineage>
        <taxon>Bacteria</taxon>
        <taxon>Bacillati</taxon>
        <taxon>Actinomycetota</taxon>
        <taxon>Actinomycetes</taxon>
        <taxon>Kineosporiales</taxon>
        <taxon>Kineosporiaceae</taxon>
        <taxon>Pseudokineococcus</taxon>
    </lineage>
</organism>
<dbReference type="InterPro" id="IPR039424">
    <property type="entry name" value="SBP_5"/>
</dbReference>
<feature type="chain" id="PRO_5032697124" evidence="5">
    <location>
        <begin position="24"/>
        <end position="297"/>
    </location>
</feature>
<dbReference type="InterPro" id="IPR000914">
    <property type="entry name" value="SBP_5_dom"/>
</dbReference>
<keyword evidence="3" id="KW-0813">Transport</keyword>
<feature type="non-terminal residue" evidence="7">
    <location>
        <position position="297"/>
    </location>
</feature>
<feature type="domain" description="Solute-binding protein family 5" evidence="6">
    <location>
        <begin position="88"/>
        <end position="296"/>
    </location>
</feature>
<dbReference type="Pfam" id="PF00496">
    <property type="entry name" value="SBP_bac_5"/>
    <property type="match status" value="1"/>
</dbReference>
<evidence type="ECO:0000256" key="1">
    <source>
        <dbReference type="ARBA" id="ARBA00004196"/>
    </source>
</evidence>
<dbReference type="EMBL" id="JABEMA010000471">
    <property type="protein sequence ID" value="NNH24701.1"/>
    <property type="molecule type" value="Genomic_DNA"/>
</dbReference>
<accession>A0A849BPV5</accession>
<evidence type="ECO:0000313" key="8">
    <source>
        <dbReference type="Proteomes" id="UP000555552"/>
    </source>
</evidence>
<dbReference type="RefSeq" id="WP_171204419.1">
    <property type="nucleotide sequence ID" value="NZ_JABEMA010000471.1"/>
</dbReference>
<dbReference type="PANTHER" id="PTHR30290">
    <property type="entry name" value="PERIPLASMIC BINDING COMPONENT OF ABC TRANSPORTER"/>
    <property type="match status" value="1"/>
</dbReference>
<dbReference type="GO" id="GO:0030313">
    <property type="term" value="C:cell envelope"/>
    <property type="evidence" value="ECO:0007669"/>
    <property type="project" value="UniProtKB-SubCell"/>
</dbReference>
<evidence type="ECO:0000259" key="6">
    <source>
        <dbReference type="Pfam" id="PF00496"/>
    </source>
</evidence>
<sequence length="297" mass="31276">MSRGSRAAAAVVAAAALALTACAPSAPEDEASGEGGATGSGVGPLVVATTTDVVNFNPLIGNSRTDSWVTDLMYPRLLHIDEDGEKEAALATDWGYSDDLTGYFEIRDDMSWSDGEPITAEDVAWTLQSVLDDQPAGTLLGQMGAVESVEAVSDTRVELHLSEPDAVVVPEVGFWAVVVPQHVFEPEGSLADFANDAPQADGSWVSAGPYALTEVQRGQSYTMERVEDYPLADDGAPNASEVVFRVYPDVNTELLALESGEVDLVANALPPSQVERLRSADGIEVAEVPGLGYAHLV</sequence>
<evidence type="ECO:0000313" key="7">
    <source>
        <dbReference type="EMBL" id="NNH24701.1"/>
    </source>
</evidence>
<gene>
    <name evidence="7" type="ORF">HLB09_16730</name>
</gene>
<keyword evidence="4 5" id="KW-0732">Signal</keyword>
<comment type="caution">
    <text evidence="7">The sequence shown here is derived from an EMBL/GenBank/DDBJ whole genome shotgun (WGS) entry which is preliminary data.</text>
</comment>
<dbReference type="SUPFAM" id="SSF53850">
    <property type="entry name" value="Periplasmic binding protein-like II"/>
    <property type="match status" value="1"/>
</dbReference>
<dbReference type="CDD" id="cd00995">
    <property type="entry name" value="PBP2_NikA_DppA_OppA_like"/>
    <property type="match status" value="1"/>
</dbReference>
<dbReference type="PROSITE" id="PS51257">
    <property type="entry name" value="PROKAR_LIPOPROTEIN"/>
    <property type="match status" value="1"/>
</dbReference>
<comment type="subcellular location">
    <subcellularLocation>
        <location evidence="1">Cell envelope</location>
    </subcellularLocation>
</comment>
<reference evidence="7 8" key="1">
    <citation type="submission" date="2020-05" db="EMBL/GenBank/DDBJ databases">
        <title>MicrobeNet Type strains.</title>
        <authorList>
            <person name="Nicholson A.C."/>
        </authorList>
    </citation>
    <scope>NUCLEOTIDE SEQUENCE [LARGE SCALE GENOMIC DNA]</scope>
    <source>
        <strain evidence="7 8">JCM 14547</strain>
    </source>
</reference>
<name>A0A849BPV5_9ACTN</name>
<keyword evidence="8" id="KW-1185">Reference proteome</keyword>
<evidence type="ECO:0000256" key="2">
    <source>
        <dbReference type="ARBA" id="ARBA00005695"/>
    </source>
</evidence>
<evidence type="ECO:0000256" key="5">
    <source>
        <dbReference type="SAM" id="SignalP"/>
    </source>
</evidence>
<dbReference type="GO" id="GO:0015833">
    <property type="term" value="P:peptide transport"/>
    <property type="evidence" value="ECO:0007669"/>
    <property type="project" value="TreeGrafter"/>
</dbReference>
<dbReference type="Proteomes" id="UP000555552">
    <property type="component" value="Unassembled WGS sequence"/>
</dbReference>
<protein>
    <submittedName>
        <fullName evidence="7">ABC transporter substrate-binding protein</fullName>
    </submittedName>
</protein>
<dbReference type="GO" id="GO:1904680">
    <property type="term" value="F:peptide transmembrane transporter activity"/>
    <property type="evidence" value="ECO:0007669"/>
    <property type="project" value="TreeGrafter"/>
</dbReference>
<evidence type="ECO:0000256" key="3">
    <source>
        <dbReference type="ARBA" id="ARBA00022448"/>
    </source>
</evidence>
<dbReference type="Gene3D" id="3.40.190.10">
    <property type="entry name" value="Periplasmic binding protein-like II"/>
    <property type="match status" value="1"/>
</dbReference>
<feature type="signal peptide" evidence="5">
    <location>
        <begin position="1"/>
        <end position="23"/>
    </location>
</feature>
<proteinExistence type="inferred from homology"/>
<dbReference type="AlphaFoldDB" id="A0A849BPV5"/>